<name>A0A7J7F1A1_DICBM</name>
<comment type="caution">
    <text evidence="1">The sequence shown here is derived from an EMBL/GenBank/DDBJ whole genome shotgun (WGS) entry which is preliminary data.</text>
</comment>
<dbReference type="EMBL" id="JACDTQ010001582">
    <property type="protein sequence ID" value="KAF5921668.1"/>
    <property type="molecule type" value="Genomic_DNA"/>
</dbReference>
<protein>
    <submittedName>
        <fullName evidence="1">Uncharacterized protein</fullName>
    </submittedName>
</protein>
<sequence length="74" mass="8583">MSSPHPWMTLFYRYMWEEEGRYPYLKSCCHLAHIGSDQIPSCFVSKAICDNSSIVCVVSRIRESSIPVMYSLNM</sequence>
<keyword evidence="2" id="KW-1185">Reference proteome</keyword>
<proteinExistence type="predicted"/>
<evidence type="ECO:0000313" key="2">
    <source>
        <dbReference type="Proteomes" id="UP000551758"/>
    </source>
</evidence>
<dbReference type="Proteomes" id="UP000551758">
    <property type="component" value="Unassembled WGS sequence"/>
</dbReference>
<organism evidence="1 2">
    <name type="scientific">Diceros bicornis minor</name>
    <name type="common">South-central black rhinoceros</name>
    <dbReference type="NCBI Taxonomy" id="77932"/>
    <lineage>
        <taxon>Eukaryota</taxon>
        <taxon>Metazoa</taxon>
        <taxon>Chordata</taxon>
        <taxon>Craniata</taxon>
        <taxon>Vertebrata</taxon>
        <taxon>Euteleostomi</taxon>
        <taxon>Mammalia</taxon>
        <taxon>Eutheria</taxon>
        <taxon>Laurasiatheria</taxon>
        <taxon>Perissodactyla</taxon>
        <taxon>Rhinocerotidae</taxon>
        <taxon>Diceros</taxon>
    </lineage>
</organism>
<evidence type="ECO:0000313" key="1">
    <source>
        <dbReference type="EMBL" id="KAF5921668.1"/>
    </source>
</evidence>
<gene>
    <name evidence="1" type="ORF">HPG69_012838</name>
</gene>
<reference evidence="1 2" key="1">
    <citation type="journal article" date="2020" name="Mol. Biol. Evol.">
        <title>Interspecific Gene Flow and the Evolution of Specialization in Black and White Rhinoceros.</title>
        <authorList>
            <person name="Moodley Y."/>
            <person name="Westbury M.V."/>
            <person name="Russo I.M."/>
            <person name="Gopalakrishnan S."/>
            <person name="Rakotoarivelo A."/>
            <person name="Olsen R.A."/>
            <person name="Prost S."/>
            <person name="Tunstall T."/>
            <person name="Ryder O.A."/>
            <person name="Dalen L."/>
            <person name="Bruford M.W."/>
        </authorList>
    </citation>
    <scope>NUCLEOTIDE SEQUENCE [LARGE SCALE GENOMIC DNA]</scope>
    <source>
        <strain evidence="1">SBR-YM</strain>
        <tissue evidence="1">Skin</tissue>
    </source>
</reference>
<dbReference type="AlphaFoldDB" id="A0A7J7F1A1"/>
<accession>A0A7J7F1A1</accession>